<evidence type="ECO:0000256" key="1">
    <source>
        <dbReference type="ARBA" id="ARBA00004141"/>
    </source>
</evidence>
<dbReference type="PANTHER" id="PTHR11537:SF105">
    <property type="entry name" value="POTASSIUM VOLTAGE-GATED CHANNEL PROTEIN SHAL"/>
    <property type="match status" value="1"/>
</dbReference>
<keyword evidence="5" id="KW-0631">Potassium channel</keyword>
<feature type="transmembrane region" description="Helical" evidence="13">
    <location>
        <begin position="189"/>
        <end position="211"/>
    </location>
</feature>
<name>A0A8J9VAK2_BRALA</name>
<evidence type="ECO:0000256" key="4">
    <source>
        <dbReference type="ARBA" id="ARBA00022692"/>
    </source>
</evidence>
<proteinExistence type="predicted"/>
<dbReference type="PRINTS" id="PR01491">
    <property type="entry name" value="KVCHANNEL"/>
</dbReference>
<keyword evidence="7" id="KW-0630">Potassium</keyword>
<feature type="transmembrane region" description="Helical" evidence="13">
    <location>
        <begin position="367"/>
        <end position="389"/>
    </location>
</feature>
<dbReference type="Proteomes" id="UP000838412">
    <property type="component" value="Chromosome 1"/>
</dbReference>
<dbReference type="SUPFAM" id="SSF54695">
    <property type="entry name" value="POZ domain"/>
    <property type="match status" value="1"/>
</dbReference>
<dbReference type="InterPro" id="IPR005821">
    <property type="entry name" value="Ion_trans_dom"/>
</dbReference>
<evidence type="ECO:0000256" key="7">
    <source>
        <dbReference type="ARBA" id="ARBA00022958"/>
    </source>
</evidence>
<feature type="transmembrane region" description="Helical" evidence="13">
    <location>
        <begin position="331"/>
        <end position="352"/>
    </location>
</feature>
<feature type="transmembrane region" description="Helical" evidence="13">
    <location>
        <begin position="231"/>
        <end position="253"/>
    </location>
</feature>
<dbReference type="Gene3D" id="1.20.120.350">
    <property type="entry name" value="Voltage-gated potassium channels. Chain C"/>
    <property type="match status" value="1"/>
</dbReference>
<dbReference type="FunFam" id="1.20.120.350:FF:000081">
    <property type="entry name" value="Predicted protein"/>
    <property type="match status" value="1"/>
</dbReference>
<dbReference type="Pfam" id="PF02214">
    <property type="entry name" value="BTB_2"/>
    <property type="match status" value="1"/>
</dbReference>
<keyword evidence="6" id="KW-0851">Voltage-gated channel</keyword>
<evidence type="ECO:0000256" key="12">
    <source>
        <dbReference type="SAM" id="MobiDB-lite"/>
    </source>
</evidence>
<dbReference type="PRINTS" id="PR00169">
    <property type="entry name" value="KCHANNEL"/>
</dbReference>
<keyword evidence="4 13" id="KW-0812">Transmembrane</keyword>
<sequence>MMYAVRGGASTPEPTRGKTSRQQEALTRAPLETFRKQAKRIARRRSDKVVLRVGGTRFQVSKHILDFHPNTLLGSEERERFFDTDCQEYVFPDRDPEIFRYVLSYYQTGMLHFPFDEELLDYEQELLSFGFEVDQLKEVISSCCLEFYEDKQEALEKCKPFLKKQMAQSTPRTIRERLHYMIENPKQTIFGAAFFWLTSAFIALSVTANVVENSIYSLGKKEGEFVYVGEAFTTPFSVLEVAVAVIFTLEYIIRLYVAPNRCKHVREFMSIVDLVSILPFYISLMLPQKSAVTSAFVTLRVLRVFRVFKLARHSEKLKRLGYVVKNSMKDLGFLVFTMLITVVLFSIIVYQAERGVPDSPFISVPHTFWYIIVTMVTLGYGDMVAVTIFGKVVTGICMISSVILLTLPVTVVIGNYNELCRSTQDMVRLKRKGCRCLAPERKARQSQDTCTTASDQVINHPTSTESHGNERVTGEYESTPILTWTSSV</sequence>
<reference evidence="15" key="1">
    <citation type="submission" date="2022-01" db="EMBL/GenBank/DDBJ databases">
        <authorList>
            <person name="Braso-Vives M."/>
        </authorList>
    </citation>
    <scope>NUCLEOTIDE SEQUENCE</scope>
</reference>
<keyword evidence="10 13" id="KW-0472">Membrane</keyword>
<dbReference type="GO" id="GO:0001508">
    <property type="term" value="P:action potential"/>
    <property type="evidence" value="ECO:0007669"/>
    <property type="project" value="TreeGrafter"/>
</dbReference>
<dbReference type="AlphaFoldDB" id="A0A8J9VAK2"/>
<dbReference type="Gene3D" id="1.10.287.70">
    <property type="match status" value="1"/>
</dbReference>
<dbReference type="Pfam" id="PF00520">
    <property type="entry name" value="Ion_trans"/>
    <property type="match status" value="1"/>
</dbReference>
<evidence type="ECO:0000313" key="15">
    <source>
        <dbReference type="EMBL" id="CAH1231705.1"/>
    </source>
</evidence>
<feature type="transmembrane region" description="Helical" evidence="13">
    <location>
        <begin position="396"/>
        <end position="416"/>
    </location>
</feature>
<dbReference type="OrthoDB" id="415460at2759"/>
<evidence type="ECO:0000256" key="3">
    <source>
        <dbReference type="ARBA" id="ARBA00022538"/>
    </source>
</evidence>
<feature type="region of interest" description="Disordered" evidence="12">
    <location>
        <begin position="1"/>
        <end position="29"/>
    </location>
</feature>
<feature type="compositionally biased region" description="Polar residues" evidence="12">
    <location>
        <begin position="447"/>
        <end position="466"/>
    </location>
</feature>
<evidence type="ECO:0000256" key="8">
    <source>
        <dbReference type="ARBA" id="ARBA00022989"/>
    </source>
</evidence>
<dbReference type="GO" id="GO:0005250">
    <property type="term" value="F:A-type (transient outward) potassium channel activity"/>
    <property type="evidence" value="ECO:0007669"/>
    <property type="project" value="TreeGrafter"/>
</dbReference>
<evidence type="ECO:0000256" key="10">
    <source>
        <dbReference type="ARBA" id="ARBA00023136"/>
    </source>
</evidence>
<evidence type="ECO:0000256" key="6">
    <source>
        <dbReference type="ARBA" id="ARBA00022882"/>
    </source>
</evidence>
<keyword evidence="9" id="KW-0406">Ion transport</keyword>
<gene>
    <name evidence="15" type="primary">KCND1</name>
    <name evidence="15" type="ORF">BLAG_LOCUS1315</name>
</gene>
<dbReference type="InterPro" id="IPR000210">
    <property type="entry name" value="BTB/POZ_dom"/>
</dbReference>
<dbReference type="InterPro" id="IPR028325">
    <property type="entry name" value="VG_K_chnl"/>
</dbReference>
<dbReference type="InterPro" id="IPR027359">
    <property type="entry name" value="Volt_channel_dom_sf"/>
</dbReference>
<evidence type="ECO:0000256" key="2">
    <source>
        <dbReference type="ARBA" id="ARBA00022448"/>
    </source>
</evidence>
<dbReference type="InterPro" id="IPR003968">
    <property type="entry name" value="K_chnl_volt-dep_Kv"/>
</dbReference>
<dbReference type="FunFam" id="1.10.287.70:FF:000028">
    <property type="entry name" value="potassium voltage-gated channel subfamily D member 3"/>
    <property type="match status" value="1"/>
</dbReference>
<dbReference type="InterPro" id="IPR011333">
    <property type="entry name" value="SKP1/BTB/POZ_sf"/>
</dbReference>
<dbReference type="EMBL" id="OV696686">
    <property type="protein sequence ID" value="CAH1231705.1"/>
    <property type="molecule type" value="Genomic_DNA"/>
</dbReference>
<dbReference type="SUPFAM" id="SSF81324">
    <property type="entry name" value="Voltage-gated potassium channels"/>
    <property type="match status" value="1"/>
</dbReference>
<evidence type="ECO:0000256" key="9">
    <source>
        <dbReference type="ARBA" id="ARBA00023065"/>
    </source>
</evidence>
<evidence type="ECO:0000256" key="13">
    <source>
        <dbReference type="SAM" id="Phobius"/>
    </source>
</evidence>
<dbReference type="PANTHER" id="PTHR11537">
    <property type="entry name" value="VOLTAGE-GATED POTASSIUM CHANNEL"/>
    <property type="match status" value="1"/>
</dbReference>
<keyword evidence="8 13" id="KW-1133">Transmembrane helix</keyword>
<evidence type="ECO:0000259" key="14">
    <source>
        <dbReference type="SMART" id="SM00225"/>
    </source>
</evidence>
<comment type="subcellular location">
    <subcellularLocation>
        <location evidence="1">Membrane</location>
        <topology evidence="1">Multi-pass membrane protein</topology>
    </subcellularLocation>
</comment>
<dbReference type="InterPro" id="IPR003131">
    <property type="entry name" value="T1-type_BTB"/>
</dbReference>
<accession>A0A8J9VAK2</accession>
<protein>
    <submittedName>
        <fullName evidence="15">KCND1 protein</fullName>
    </submittedName>
</protein>
<evidence type="ECO:0000256" key="5">
    <source>
        <dbReference type="ARBA" id="ARBA00022826"/>
    </source>
</evidence>
<keyword evidence="3" id="KW-0633">Potassium transport</keyword>
<dbReference type="Gene3D" id="3.30.710.10">
    <property type="entry name" value="Potassium Channel Kv1.1, Chain A"/>
    <property type="match status" value="1"/>
</dbReference>
<feature type="region of interest" description="Disordered" evidence="12">
    <location>
        <begin position="447"/>
        <end position="472"/>
    </location>
</feature>
<organism evidence="15 16">
    <name type="scientific">Branchiostoma lanceolatum</name>
    <name type="common">Common lancelet</name>
    <name type="synonym">Amphioxus lanceolatum</name>
    <dbReference type="NCBI Taxonomy" id="7740"/>
    <lineage>
        <taxon>Eukaryota</taxon>
        <taxon>Metazoa</taxon>
        <taxon>Chordata</taxon>
        <taxon>Cephalochordata</taxon>
        <taxon>Leptocardii</taxon>
        <taxon>Amphioxiformes</taxon>
        <taxon>Branchiostomatidae</taxon>
        <taxon>Branchiostoma</taxon>
    </lineage>
</organism>
<feature type="domain" description="BTB" evidence="14">
    <location>
        <begin position="47"/>
        <end position="151"/>
    </location>
</feature>
<keyword evidence="11" id="KW-0407">Ion channel</keyword>
<dbReference type="PRINTS" id="PR01497">
    <property type="entry name" value="SHALCHANNEL"/>
</dbReference>
<dbReference type="GO" id="GO:0051260">
    <property type="term" value="P:protein homooligomerization"/>
    <property type="evidence" value="ECO:0007669"/>
    <property type="project" value="InterPro"/>
</dbReference>
<dbReference type="GO" id="GO:0008076">
    <property type="term" value="C:voltage-gated potassium channel complex"/>
    <property type="evidence" value="ECO:0007669"/>
    <property type="project" value="InterPro"/>
</dbReference>
<keyword evidence="2" id="KW-0813">Transport</keyword>
<dbReference type="InterPro" id="IPR003975">
    <property type="entry name" value="K_chnl_volt-dep_Kv4"/>
</dbReference>
<keyword evidence="16" id="KW-1185">Reference proteome</keyword>
<dbReference type="SMART" id="SM00225">
    <property type="entry name" value="BTB"/>
    <property type="match status" value="1"/>
</dbReference>
<evidence type="ECO:0000313" key="16">
    <source>
        <dbReference type="Proteomes" id="UP000838412"/>
    </source>
</evidence>
<evidence type="ECO:0000256" key="11">
    <source>
        <dbReference type="ARBA" id="ARBA00023303"/>
    </source>
</evidence>